<gene>
    <name evidence="2" type="ORF">VTL71DRAFT_3413</name>
</gene>
<feature type="transmembrane region" description="Helical" evidence="1">
    <location>
        <begin position="21"/>
        <end position="48"/>
    </location>
</feature>
<organism evidence="2 3">
    <name type="scientific">Oculimacula yallundae</name>
    <dbReference type="NCBI Taxonomy" id="86028"/>
    <lineage>
        <taxon>Eukaryota</taxon>
        <taxon>Fungi</taxon>
        <taxon>Dikarya</taxon>
        <taxon>Ascomycota</taxon>
        <taxon>Pezizomycotina</taxon>
        <taxon>Leotiomycetes</taxon>
        <taxon>Helotiales</taxon>
        <taxon>Ploettnerulaceae</taxon>
        <taxon>Oculimacula</taxon>
    </lineage>
</organism>
<reference evidence="2 3" key="1">
    <citation type="journal article" date="2024" name="Commun. Biol.">
        <title>Comparative genomic analysis of thermophilic fungi reveals convergent evolutionary adaptations and gene losses.</title>
        <authorList>
            <person name="Steindorff A.S."/>
            <person name="Aguilar-Pontes M.V."/>
            <person name="Robinson A.J."/>
            <person name="Andreopoulos B."/>
            <person name="LaButti K."/>
            <person name="Kuo A."/>
            <person name="Mondo S."/>
            <person name="Riley R."/>
            <person name="Otillar R."/>
            <person name="Haridas S."/>
            <person name="Lipzen A."/>
            <person name="Grimwood J."/>
            <person name="Schmutz J."/>
            <person name="Clum A."/>
            <person name="Reid I.D."/>
            <person name="Moisan M.C."/>
            <person name="Butler G."/>
            <person name="Nguyen T.T.M."/>
            <person name="Dewar K."/>
            <person name="Conant G."/>
            <person name="Drula E."/>
            <person name="Henrissat B."/>
            <person name="Hansel C."/>
            <person name="Singer S."/>
            <person name="Hutchinson M.I."/>
            <person name="de Vries R.P."/>
            <person name="Natvig D.O."/>
            <person name="Powell A.J."/>
            <person name="Tsang A."/>
            <person name="Grigoriev I.V."/>
        </authorList>
    </citation>
    <scope>NUCLEOTIDE SEQUENCE [LARGE SCALE GENOMIC DNA]</scope>
    <source>
        <strain evidence="2 3">CBS 494.80</strain>
    </source>
</reference>
<proteinExistence type="predicted"/>
<accession>A0ABR4C743</accession>
<feature type="transmembrane region" description="Helical" evidence="1">
    <location>
        <begin position="143"/>
        <end position="164"/>
    </location>
</feature>
<dbReference type="Proteomes" id="UP001595075">
    <property type="component" value="Unassembled WGS sequence"/>
</dbReference>
<evidence type="ECO:0000256" key="1">
    <source>
        <dbReference type="SAM" id="Phobius"/>
    </source>
</evidence>
<feature type="transmembrane region" description="Helical" evidence="1">
    <location>
        <begin position="60"/>
        <end position="83"/>
    </location>
</feature>
<keyword evidence="1" id="KW-0812">Transmembrane</keyword>
<feature type="transmembrane region" description="Helical" evidence="1">
    <location>
        <begin position="95"/>
        <end position="115"/>
    </location>
</feature>
<name>A0ABR4C743_9HELO</name>
<dbReference type="EMBL" id="JAZHXI010000012">
    <property type="protein sequence ID" value="KAL2065743.1"/>
    <property type="molecule type" value="Genomic_DNA"/>
</dbReference>
<dbReference type="PROSITE" id="PS51257">
    <property type="entry name" value="PROKAR_LIPOPROTEIN"/>
    <property type="match status" value="1"/>
</dbReference>
<keyword evidence="1" id="KW-1133">Transmembrane helix</keyword>
<keyword evidence="3" id="KW-1185">Reference proteome</keyword>
<comment type="caution">
    <text evidence="2">The sequence shown here is derived from an EMBL/GenBank/DDBJ whole genome shotgun (WGS) entry which is preliminary data.</text>
</comment>
<evidence type="ECO:0000313" key="3">
    <source>
        <dbReference type="Proteomes" id="UP001595075"/>
    </source>
</evidence>
<protein>
    <submittedName>
        <fullName evidence="2">Uncharacterized protein</fullName>
    </submittedName>
</protein>
<keyword evidence="1" id="KW-0472">Membrane</keyword>
<evidence type="ECO:0000313" key="2">
    <source>
        <dbReference type="EMBL" id="KAL2065743.1"/>
    </source>
</evidence>
<sequence>MGFTLRPQHRNGLMRWDVNALILHFFWGWQFILACAMELFFTMCVITLGDNHLTHDNIEIISAYTFFTLTLTLVIVLLTEICFFANSHLEVNKWLILQIVKFVYAATVFGFYAYMFAGCKDYIENCTSMFVWRGNWVDVRRTWIVLGGFCRPPWITGLVLGSIMKLQDRKMSTKDFVVEEEVRRPLLPRAISSAERRAVYR</sequence>